<evidence type="ECO:0000256" key="4">
    <source>
        <dbReference type="ARBA" id="ARBA00022741"/>
    </source>
</evidence>
<evidence type="ECO:0000313" key="11">
    <source>
        <dbReference type="Proteomes" id="UP001597301"/>
    </source>
</evidence>
<dbReference type="InterPro" id="IPR029055">
    <property type="entry name" value="Ntn_hydrolases_N"/>
</dbReference>
<keyword evidence="6" id="KW-0028">Amino-acid biosynthesis</keyword>
<keyword evidence="6" id="KW-0061">Asparagine biosynthesis</keyword>
<reference evidence="11" key="1">
    <citation type="journal article" date="2019" name="Int. J. Syst. Evol. Microbiol.">
        <title>The Global Catalogue of Microorganisms (GCM) 10K type strain sequencing project: providing services to taxonomists for standard genome sequencing and annotation.</title>
        <authorList>
            <consortium name="The Broad Institute Genomics Platform"/>
            <consortium name="The Broad Institute Genome Sequencing Center for Infectious Disease"/>
            <person name="Wu L."/>
            <person name="Ma J."/>
        </authorList>
    </citation>
    <scope>NUCLEOTIDE SEQUENCE [LARGE SCALE GENOMIC DNA]</scope>
    <source>
        <strain evidence="11">CGMCC 1.12295</strain>
    </source>
</reference>
<dbReference type="SUPFAM" id="SSF52402">
    <property type="entry name" value="Adenine nucleotide alpha hydrolases-like"/>
    <property type="match status" value="1"/>
</dbReference>
<evidence type="ECO:0000256" key="2">
    <source>
        <dbReference type="ARBA" id="ARBA00005752"/>
    </source>
</evidence>
<dbReference type="SUPFAM" id="SSF56235">
    <property type="entry name" value="N-terminal nucleophile aminohydrolases (Ntn hydrolases)"/>
    <property type="match status" value="1"/>
</dbReference>
<evidence type="ECO:0000256" key="6">
    <source>
        <dbReference type="ARBA" id="ARBA00022888"/>
    </source>
</evidence>
<evidence type="ECO:0000259" key="9">
    <source>
        <dbReference type="PROSITE" id="PS51278"/>
    </source>
</evidence>
<dbReference type="PROSITE" id="PS51278">
    <property type="entry name" value="GATASE_TYPE_2"/>
    <property type="match status" value="1"/>
</dbReference>
<feature type="domain" description="Glutamine amidotransferase type-2" evidence="9">
    <location>
        <begin position="5"/>
        <end position="217"/>
    </location>
</feature>
<evidence type="ECO:0000256" key="1">
    <source>
        <dbReference type="ARBA" id="ARBA00005187"/>
    </source>
</evidence>
<dbReference type="EC" id="6.3.5.4" evidence="3"/>
<dbReference type="InterPro" id="IPR014729">
    <property type="entry name" value="Rossmann-like_a/b/a_fold"/>
</dbReference>
<dbReference type="InterPro" id="IPR001962">
    <property type="entry name" value="Asn_synthase"/>
</dbReference>
<protein>
    <recommendedName>
        <fullName evidence="3">asparagine synthase (glutamine-hydrolyzing)</fullName>
        <ecNumber evidence="3">6.3.5.4</ecNumber>
    </recommendedName>
</protein>
<dbReference type="Pfam" id="PF13537">
    <property type="entry name" value="GATase_7"/>
    <property type="match status" value="1"/>
</dbReference>
<dbReference type="EMBL" id="JBHUEO010000053">
    <property type="protein sequence ID" value="MFD1707980.1"/>
    <property type="molecule type" value="Genomic_DNA"/>
</dbReference>
<evidence type="ECO:0000313" key="10">
    <source>
        <dbReference type="EMBL" id="MFD1707980.1"/>
    </source>
</evidence>
<gene>
    <name evidence="10" type="ORF">ACFSCZ_14745</name>
</gene>
<keyword evidence="7" id="KW-0315">Glutamine amidotransferase</keyword>
<keyword evidence="4" id="KW-0547">Nucleotide-binding</keyword>
<dbReference type="Pfam" id="PF00733">
    <property type="entry name" value="Asn_synthase"/>
    <property type="match status" value="1"/>
</dbReference>
<evidence type="ECO:0000256" key="7">
    <source>
        <dbReference type="ARBA" id="ARBA00022962"/>
    </source>
</evidence>
<dbReference type="InterPro" id="IPR051786">
    <property type="entry name" value="ASN_synthetase/amidase"/>
</dbReference>
<dbReference type="InterPro" id="IPR033738">
    <property type="entry name" value="AsnB_N"/>
</dbReference>
<comment type="similarity">
    <text evidence="2">Belongs to the asparagine synthetase family.</text>
</comment>
<proteinExistence type="inferred from homology"/>
<keyword evidence="11" id="KW-1185">Reference proteome</keyword>
<evidence type="ECO:0000256" key="3">
    <source>
        <dbReference type="ARBA" id="ARBA00012737"/>
    </source>
</evidence>
<dbReference type="InterPro" id="IPR006426">
    <property type="entry name" value="Asn_synth_AEB"/>
</dbReference>
<accession>A0ABW4KP10</accession>
<dbReference type="Proteomes" id="UP001597301">
    <property type="component" value="Unassembled WGS sequence"/>
</dbReference>
<keyword evidence="5" id="KW-0067">ATP-binding</keyword>
<dbReference type="Gene3D" id="3.60.20.10">
    <property type="entry name" value="Glutamine Phosphoribosylpyrophosphate, subunit 1, domain 1"/>
    <property type="match status" value="1"/>
</dbReference>
<sequence length="653" mass="76674">MSAICGVLNYDNPSNSIENCTCLMEAFQQFSSDDRYMWSDKNITMGCHYQWITTESIGERLPFYDRELRLAITADAMIDNRRELFERLQVDQTQRKTITDSRLILLSYVKWGKDALHYLVGDFAFMIWDERNQTLFGARDFSGARTFYYYNDTKRFVFSTLIEPLFTLPYIKRTVNETWMAEFIAIPTIVESIDMNHTVYKPINQLPPGHTITVNQRGVKIERYWYVGQVERLKLGSEEEYREAFCDVFQLAVTEKMRTYGEVGSHLSGGLDSGSVVSFAAKEQERHSRPLYTYSSIPENTFKDWTPMYYIADERPFIKETVKYTGNIRDNYLDFQGVDPFSIIDDFLEIMEMPYKFFENAFWLKGINEKAHYDGVKIMLNGARGNHSISWGSERLNLEYYASLLKGLRLLRLNQEITDYCVNYRCGKTLMLPIVARKAFPIMHRLASRKKQVDDQFPSYINPQLARKTNVYEKITQAVHISGRVDGELNQYRRDYYDQIHVWNKSGTATTKMSLRYSLWDRDPTNDPRVIRFCLSVPEMEYVKDGIERSFIRRATKNILPDQVRLNYYSRGIQGADTIHRMRPVWKNFKEELSVLSRDSTMAEFIDQKVIQKIYKDLSDDPPSNFVWTDDFKILTRSVIIHRFLLGARYGRG</sequence>
<evidence type="ECO:0000256" key="8">
    <source>
        <dbReference type="ARBA" id="ARBA00048741"/>
    </source>
</evidence>
<evidence type="ECO:0000256" key="5">
    <source>
        <dbReference type="ARBA" id="ARBA00022840"/>
    </source>
</evidence>
<dbReference type="PANTHER" id="PTHR43284">
    <property type="entry name" value="ASPARAGINE SYNTHETASE (GLUTAMINE-HYDROLYZING)"/>
    <property type="match status" value="1"/>
</dbReference>
<name>A0ABW4KP10_9BACI</name>
<comment type="pathway">
    <text evidence="1">Amino-acid biosynthesis; L-asparagine biosynthesis; L-asparagine from L-aspartate (L-Gln route): step 1/1.</text>
</comment>
<dbReference type="InterPro" id="IPR017932">
    <property type="entry name" value="GATase_2_dom"/>
</dbReference>
<dbReference type="CDD" id="cd00712">
    <property type="entry name" value="AsnB"/>
    <property type="match status" value="1"/>
</dbReference>
<dbReference type="RefSeq" id="WP_380774865.1">
    <property type="nucleotide sequence ID" value="NZ_JBHUEO010000053.1"/>
</dbReference>
<organism evidence="10 11">
    <name type="scientific">Siminovitchia sediminis</name>
    <dbReference type="NCBI Taxonomy" id="1274353"/>
    <lineage>
        <taxon>Bacteria</taxon>
        <taxon>Bacillati</taxon>
        <taxon>Bacillota</taxon>
        <taxon>Bacilli</taxon>
        <taxon>Bacillales</taxon>
        <taxon>Bacillaceae</taxon>
        <taxon>Siminovitchia</taxon>
    </lineage>
</organism>
<dbReference type="Gene3D" id="3.40.50.620">
    <property type="entry name" value="HUPs"/>
    <property type="match status" value="1"/>
</dbReference>
<dbReference type="PANTHER" id="PTHR43284:SF1">
    <property type="entry name" value="ASPARAGINE SYNTHETASE"/>
    <property type="match status" value="1"/>
</dbReference>
<comment type="caution">
    <text evidence="10">The sequence shown here is derived from an EMBL/GenBank/DDBJ whole genome shotgun (WGS) entry which is preliminary data.</text>
</comment>
<comment type="catalytic activity">
    <reaction evidence="8">
        <text>L-aspartate + L-glutamine + ATP + H2O = L-asparagine + L-glutamate + AMP + diphosphate + H(+)</text>
        <dbReference type="Rhea" id="RHEA:12228"/>
        <dbReference type="ChEBI" id="CHEBI:15377"/>
        <dbReference type="ChEBI" id="CHEBI:15378"/>
        <dbReference type="ChEBI" id="CHEBI:29985"/>
        <dbReference type="ChEBI" id="CHEBI:29991"/>
        <dbReference type="ChEBI" id="CHEBI:30616"/>
        <dbReference type="ChEBI" id="CHEBI:33019"/>
        <dbReference type="ChEBI" id="CHEBI:58048"/>
        <dbReference type="ChEBI" id="CHEBI:58359"/>
        <dbReference type="ChEBI" id="CHEBI:456215"/>
        <dbReference type="EC" id="6.3.5.4"/>
    </reaction>
</comment>
<dbReference type="PIRSF" id="PIRSF001589">
    <property type="entry name" value="Asn_synthetase_glu-h"/>
    <property type="match status" value="1"/>
</dbReference>